<dbReference type="AlphaFoldDB" id="A0A915HE91"/>
<keyword evidence="1" id="KW-1185">Reference proteome</keyword>
<sequence length="120" mass="12985">MVRSKRVVSNETELAHSKPWMVFLDTAEGLCGGFLMDPHLNHSIAWAIDPSLIIARFDGVDGNGVLATGDSGSPVVCKKDGKVFAQGIHSGSNGEIGWNEMSCQCIIMQIVKVEKNIENQ</sequence>
<evidence type="ECO:0000313" key="1">
    <source>
        <dbReference type="Proteomes" id="UP000887565"/>
    </source>
</evidence>
<reference evidence="2" key="1">
    <citation type="submission" date="2022-11" db="UniProtKB">
        <authorList>
            <consortium name="WormBaseParasite"/>
        </authorList>
    </citation>
    <scope>IDENTIFICATION</scope>
</reference>
<evidence type="ECO:0000313" key="2">
    <source>
        <dbReference type="WBParaSite" id="nRc.2.0.1.t00372-RA"/>
    </source>
</evidence>
<dbReference type="SUPFAM" id="SSF50494">
    <property type="entry name" value="Trypsin-like serine proteases"/>
    <property type="match status" value="1"/>
</dbReference>
<organism evidence="1 2">
    <name type="scientific">Romanomermis culicivorax</name>
    <name type="common">Nematode worm</name>
    <dbReference type="NCBI Taxonomy" id="13658"/>
    <lineage>
        <taxon>Eukaryota</taxon>
        <taxon>Metazoa</taxon>
        <taxon>Ecdysozoa</taxon>
        <taxon>Nematoda</taxon>
        <taxon>Enoplea</taxon>
        <taxon>Dorylaimia</taxon>
        <taxon>Mermithida</taxon>
        <taxon>Mermithoidea</taxon>
        <taxon>Mermithidae</taxon>
        <taxon>Romanomermis</taxon>
    </lineage>
</organism>
<dbReference type="InterPro" id="IPR009003">
    <property type="entry name" value="Peptidase_S1_PA"/>
</dbReference>
<proteinExistence type="predicted"/>
<name>A0A915HE91_ROMCU</name>
<protein>
    <submittedName>
        <fullName evidence="2">Peptidase S1 domain-containing protein</fullName>
    </submittedName>
</protein>
<accession>A0A915HE91</accession>
<dbReference type="Proteomes" id="UP000887565">
    <property type="component" value="Unplaced"/>
</dbReference>
<dbReference type="WBParaSite" id="nRc.2.0.1.t00372-RA">
    <property type="protein sequence ID" value="nRc.2.0.1.t00372-RA"/>
    <property type="gene ID" value="nRc.2.0.1.g00372"/>
</dbReference>